<feature type="coiled-coil region" evidence="1">
    <location>
        <begin position="33"/>
        <end position="60"/>
    </location>
</feature>
<dbReference type="EMBL" id="LR796415">
    <property type="protein sequence ID" value="CAB4142766.1"/>
    <property type="molecule type" value="Genomic_DNA"/>
</dbReference>
<name>A0A6J5MCR9_9CAUD</name>
<evidence type="ECO:0000256" key="2">
    <source>
        <dbReference type="SAM" id="MobiDB-lite"/>
    </source>
</evidence>
<feature type="region of interest" description="Disordered" evidence="2">
    <location>
        <begin position="499"/>
        <end position="527"/>
    </location>
</feature>
<feature type="compositionally biased region" description="Basic and acidic residues" evidence="2">
    <location>
        <begin position="515"/>
        <end position="527"/>
    </location>
</feature>
<gene>
    <name evidence="3" type="ORF">UFOVP434_36</name>
</gene>
<accession>A0A6J5MCR9</accession>
<protein>
    <submittedName>
        <fullName evidence="3">Uncharacterized protein</fullName>
    </submittedName>
</protein>
<proteinExistence type="predicted"/>
<evidence type="ECO:0000313" key="3">
    <source>
        <dbReference type="EMBL" id="CAB4142766.1"/>
    </source>
</evidence>
<feature type="region of interest" description="Disordered" evidence="2">
    <location>
        <begin position="253"/>
        <end position="274"/>
    </location>
</feature>
<evidence type="ECO:0000256" key="1">
    <source>
        <dbReference type="SAM" id="Coils"/>
    </source>
</evidence>
<organism evidence="3">
    <name type="scientific">uncultured Caudovirales phage</name>
    <dbReference type="NCBI Taxonomy" id="2100421"/>
    <lineage>
        <taxon>Viruses</taxon>
        <taxon>Duplodnaviria</taxon>
        <taxon>Heunggongvirae</taxon>
        <taxon>Uroviricota</taxon>
        <taxon>Caudoviricetes</taxon>
        <taxon>Peduoviridae</taxon>
        <taxon>Maltschvirus</taxon>
        <taxon>Maltschvirus maltsch</taxon>
    </lineage>
</organism>
<sequence>MNDIFQNLFGGLDPTQNQTSIDVEDFMPKDPEIDELKNRYKQNQERAARAQTDIERYQKALEFDPISAANKRYKDKYKWKGASPLRKLGTVGFGLLDAFSHLDKRGGIKGEIDRQEQKRFDNLQSTIPGQITTERLTQQNANNVMTDMQRQSELRDKNNATIAYKNALMKMTGAAQQEKLKQGWEKLEQTGQLNSANIKKVIADAALSTEKAKTAGLAKNPFEAAQLMQTENNPVKDKPAFMRDLTDMFKAQGKARPSNSRPYGLQKIMGPPAKELSVDNSGNLVEKDYRKIDLFDPDPRANLSPAQRLTAATSATGKVMDTSSPDYKRLKEIDYGAKLMEGAAASILDDVATGNIQKFAGINDTGILAAARRLTNNDPYQAAAINGTLQQASIATMAHVRAINGGGRPALAFIEGIENVLQSKAGSPQEKATAILSQSYIMQMSKLSQLGNAEAESFFRSPDWANFLSKKIASMESVSRQTGRAVTPPNIMELIEEFKSRRAKGDSGKPAAEATPRDRQINPIADDRARKIKEALLK</sequence>
<reference evidence="3" key="1">
    <citation type="submission" date="2020-04" db="EMBL/GenBank/DDBJ databases">
        <authorList>
            <person name="Chiriac C."/>
            <person name="Salcher M."/>
            <person name="Ghai R."/>
            <person name="Kavagutti S V."/>
        </authorList>
    </citation>
    <scope>NUCLEOTIDE SEQUENCE</scope>
</reference>
<keyword evidence="1" id="KW-0175">Coiled coil</keyword>